<keyword evidence="2" id="KW-0479">Metal-binding</keyword>
<feature type="domain" description="Zn(2)-C6 fungal-type" evidence="5">
    <location>
        <begin position="21"/>
        <end position="49"/>
    </location>
</feature>
<dbReference type="AlphaFoldDB" id="A0A4S9B1V9"/>
<evidence type="ECO:0000256" key="3">
    <source>
        <dbReference type="ARBA" id="ARBA00023242"/>
    </source>
</evidence>
<dbReference type="InterPro" id="IPR001138">
    <property type="entry name" value="Zn2Cys6_DnaBD"/>
</dbReference>
<dbReference type="InterPro" id="IPR007219">
    <property type="entry name" value="XnlR_reg_dom"/>
</dbReference>
<dbReference type="PANTHER" id="PTHR31001:SF50">
    <property type="entry name" value="ZN(II)2CYS6 TRANSCRIPTION FACTOR (EUROFUNG)"/>
    <property type="match status" value="1"/>
</dbReference>
<dbReference type="Pfam" id="PF04082">
    <property type="entry name" value="Fungal_trans"/>
    <property type="match status" value="1"/>
</dbReference>
<dbReference type="PANTHER" id="PTHR31001">
    <property type="entry name" value="UNCHARACTERIZED TRANSCRIPTIONAL REGULATORY PROTEIN"/>
    <property type="match status" value="1"/>
</dbReference>
<dbReference type="GO" id="GO:0003677">
    <property type="term" value="F:DNA binding"/>
    <property type="evidence" value="ECO:0007669"/>
    <property type="project" value="InterPro"/>
</dbReference>
<evidence type="ECO:0000256" key="4">
    <source>
        <dbReference type="SAM" id="MobiDB-lite"/>
    </source>
</evidence>
<feature type="compositionally biased region" description="Low complexity" evidence="4">
    <location>
        <begin position="704"/>
        <end position="716"/>
    </location>
</feature>
<reference evidence="6 7" key="1">
    <citation type="submission" date="2018-10" db="EMBL/GenBank/DDBJ databases">
        <title>Fifty Aureobasidium pullulans genomes reveal a recombining polyextremotolerant generalist.</title>
        <authorList>
            <person name="Gostincar C."/>
            <person name="Turk M."/>
            <person name="Zajc J."/>
            <person name="Gunde-Cimerman N."/>
        </authorList>
    </citation>
    <scope>NUCLEOTIDE SEQUENCE [LARGE SCALE GENOMIC DNA]</scope>
    <source>
        <strain evidence="6 7">EXF-10507</strain>
    </source>
</reference>
<dbReference type="GO" id="GO:0006351">
    <property type="term" value="P:DNA-templated transcription"/>
    <property type="evidence" value="ECO:0007669"/>
    <property type="project" value="InterPro"/>
</dbReference>
<feature type="region of interest" description="Disordered" evidence="4">
    <location>
        <begin position="701"/>
        <end position="725"/>
    </location>
</feature>
<comment type="caution">
    <text evidence="6">The sequence shown here is derived from an EMBL/GenBank/DDBJ whole genome shotgun (WGS) entry which is preliminary data.</text>
</comment>
<dbReference type="PROSITE" id="PS50048">
    <property type="entry name" value="ZN2_CY6_FUNGAL_2"/>
    <property type="match status" value="1"/>
</dbReference>
<sequence length="875" mass="97298">MESAHTKQSTTPTASGAVPLSCTLCRKRKIKCDKQNPCSNCVTAQKECVPVVRARLPRGRNGGRKGINAELRNRINRLEGLVQSLNSGLVPNSTSVEVETQKTQIESETRASSFSGPSTSRQPLHDSREATPDTTRWPLGSTLWTQLAHELNDIHAVLDNEDDDNDKDEEIDSSPPSMSADSGATPKDMLFTSQPATTLAPVVSDNDIVEYLRIFRRNVDYILKFVHMPSFEKLLTAKEPYLGHPADSPGTQALMASAFYACICSISNSHCLLAFNKTKEVLRTEWQQTTFQYLAKVEIVKTPSLVSLQALLLYIAALRSHQDDQQSWMLISLAVRTAHSLQLHREESYNSLPWGRAELRRRTWFTLKALDYQAAMDRGSDLAIVGDGWTTKVPTNCIDSDFAIDARAPPPSSGPCTSMVFYAIHCHSNWLLRKLNWILPGEAERPATPIQSSWSARQEAITSLERTLDEDILSHIQGHDVFRFACISFTKVLIRCAQLYAVRPLQRHPDLTLPPPEHLNILLLAVEALEVKRGLLSETTEPWHWVIKGFVDWHGLAVLLAELCNPDQYDAQSLERAWNIALVSFDELSGQIAEGVQGPLWRPIKKLMRIAQKKRQERLVPPTTTLPGPTGNGLDDLSAYTTSAMGLMAMNSTVDINQGWNPAPLDPLQGSWFNWQSFTDDLTLNNGYGWGSMDFDPVFESIPNRGSSNTTRRNSTASVGRSSSETAALRNSLEWLLLKRAADREAPGHFTDEHTDERSRLPKDSRTMIDSVQGHGVKAGGNGLYGGIGKILEMEAKLTPAQIVEYKKTTTLAEATAYMKGIFDDGMTADPSSNKARKKRNNKDKNKNRKLREKAQREEAQASSGVQGDVQDDVD</sequence>
<dbReference type="CDD" id="cd00067">
    <property type="entry name" value="GAL4"/>
    <property type="match status" value="1"/>
</dbReference>
<dbReference type="InterPro" id="IPR050613">
    <property type="entry name" value="Sec_Metabolite_Reg"/>
</dbReference>
<evidence type="ECO:0000313" key="7">
    <source>
        <dbReference type="Proteomes" id="UP000304928"/>
    </source>
</evidence>
<evidence type="ECO:0000256" key="2">
    <source>
        <dbReference type="ARBA" id="ARBA00022723"/>
    </source>
</evidence>
<dbReference type="CDD" id="cd12148">
    <property type="entry name" value="fungal_TF_MHR"/>
    <property type="match status" value="1"/>
</dbReference>
<evidence type="ECO:0000256" key="1">
    <source>
        <dbReference type="ARBA" id="ARBA00004123"/>
    </source>
</evidence>
<dbReference type="GO" id="GO:0008270">
    <property type="term" value="F:zinc ion binding"/>
    <property type="evidence" value="ECO:0007669"/>
    <property type="project" value="InterPro"/>
</dbReference>
<feature type="region of interest" description="Disordered" evidence="4">
    <location>
        <begin position="823"/>
        <end position="875"/>
    </location>
</feature>
<dbReference type="EMBL" id="QZAR01000150">
    <property type="protein sequence ID" value="THW86454.1"/>
    <property type="molecule type" value="Genomic_DNA"/>
</dbReference>
<feature type="compositionally biased region" description="Acidic residues" evidence="4">
    <location>
        <begin position="159"/>
        <end position="172"/>
    </location>
</feature>
<dbReference type="GO" id="GO:0005634">
    <property type="term" value="C:nucleus"/>
    <property type="evidence" value="ECO:0007669"/>
    <property type="project" value="UniProtKB-SubCell"/>
</dbReference>
<name>A0A4S9B1V9_AURPU</name>
<accession>A0A4S9B1V9</accession>
<feature type="region of interest" description="Disordered" evidence="4">
    <location>
        <begin position="158"/>
        <end position="187"/>
    </location>
</feature>
<dbReference type="Gene3D" id="4.10.240.10">
    <property type="entry name" value="Zn(2)-C6 fungal-type DNA-binding domain"/>
    <property type="match status" value="1"/>
</dbReference>
<dbReference type="PROSITE" id="PS00463">
    <property type="entry name" value="ZN2_CY6_FUNGAL_1"/>
    <property type="match status" value="1"/>
</dbReference>
<dbReference type="SUPFAM" id="SSF57701">
    <property type="entry name" value="Zn2/Cys6 DNA-binding domain"/>
    <property type="match status" value="1"/>
</dbReference>
<feature type="region of interest" description="Disordered" evidence="4">
    <location>
        <begin position="87"/>
        <end position="137"/>
    </location>
</feature>
<protein>
    <recommendedName>
        <fullName evidence="5">Zn(2)-C6 fungal-type domain-containing protein</fullName>
    </recommendedName>
</protein>
<dbReference type="GO" id="GO:0000981">
    <property type="term" value="F:DNA-binding transcription factor activity, RNA polymerase II-specific"/>
    <property type="evidence" value="ECO:0007669"/>
    <property type="project" value="InterPro"/>
</dbReference>
<feature type="region of interest" description="Disordered" evidence="4">
    <location>
        <begin position="746"/>
        <end position="765"/>
    </location>
</feature>
<feature type="compositionally biased region" description="Basic residues" evidence="4">
    <location>
        <begin position="835"/>
        <end position="852"/>
    </location>
</feature>
<comment type="subcellular location">
    <subcellularLocation>
        <location evidence="1">Nucleus</location>
    </subcellularLocation>
</comment>
<feature type="compositionally biased region" description="Polar residues" evidence="4">
    <location>
        <begin position="87"/>
        <end position="122"/>
    </location>
</feature>
<evidence type="ECO:0000259" key="5">
    <source>
        <dbReference type="PROSITE" id="PS50048"/>
    </source>
</evidence>
<proteinExistence type="predicted"/>
<keyword evidence="3" id="KW-0539">Nucleus</keyword>
<dbReference type="SMART" id="SM00906">
    <property type="entry name" value="Fungal_trans"/>
    <property type="match status" value="1"/>
</dbReference>
<dbReference type="SMART" id="SM00066">
    <property type="entry name" value="GAL4"/>
    <property type="match status" value="1"/>
</dbReference>
<dbReference type="Proteomes" id="UP000304928">
    <property type="component" value="Unassembled WGS sequence"/>
</dbReference>
<organism evidence="6 7">
    <name type="scientific">Aureobasidium pullulans</name>
    <name type="common">Black yeast</name>
    <name type="synonym">Pullularia pullulans</name>
    <dbReference type="NCBI Taxonomy" id="5580"/>
    <lineage>
        <taxon>Eukaryota</taxon>
        <taxon>Fungi</taxon>
        <taxon>Dikarya</taxon>
        <taxon>Ascomycota</taxon>
        <taxon>Pezizomycotina</taxon>
        <taxon>Dothideomycetes</taxon>
        <taxon>Dothideomycetidae</taxon>
        <taxon>Dothideales</taxon>
        <taxon>Saccotheciaceae</taxon>
        <taxon>Aureobasidium</taxon>
    </lineage>
</organism>
<evidence type="ECO:0000313" key="6">
    <source>
        <dbReference type="EMBL" id="THW86454.1"/>
    </source>
</evidence>
<dbReference type="InterPro" id="IPR036864">
    <property type="entry name" value="Zn2-C6_fun-type_DNA-bd_sf"/>
</dbReference>
<gene>
    <name evidence="6" type="ORF">D6D15_07380</name>
</gene>
<dbReference type="Pfam" id="PF00172">
    <property type="entry name" value="Zn_clus"/>
    <property type="match status" value="1"/>
</dbReference>